<dbReference type="RefSeq" id="WP_093714997.1">
    <property type="nucleotide sequence ID" value="NZ_FONG01000011.1"/>
</dbReference>
<proteinExistence type="predicted"/>
<dbReference type="AlphaFoldDB" id="A0A1I2HPG4"/>
<dbReference type="Proteomes" id="UP000199323">
    <property type="component" value="Unassembled WGS sequence"/>
</dbReference>
<name>A0A1I2HPG4_9ACTN</name>
<organism evidence="1 2">
    <name type="scientific">Actinacidiphila alni</name>
    <dbReference type="NCBI Taxonomy" id="380248"/>
    <lineage>
        <taxon>Bacteria</taxon>
        <taxon>Bacillati</taxon>
        <taxon>Actinomycetota</taxon>
        <taxon>Actinomycetes</taxon>
        <taxon>Kitasatosporales</taxon>
        <taxon>Streptomycetaceae</taxon>
        <taxon>Actinacidiphila</taxon>
    </lineage>
</organism>
<keyword evidence="2" id="KW-1185">Reference proteome</keyword>
<dbReference type="OrthoDB" id="4457345at2"/>
<dbReference type="EMBL" id="FONG01000011">
    <property type="protein sequence ID" value="SFF32034.1"/>
    <property type="molecule type" value="Genomic_DNA"/>
</dbReference>
<evidence type="ECO:0000313" key="2">
    <source>
        <dbReference type="Proteomes" id="UP000199323"/>
    </source>
</evidence>
<sequence>MNDADIASLLAGCARCPYPGVWQDAPFTEKTVGGARYAVVAVDSGLSALVLRRDDGSLWCLPEGDAPQYVNSGVEAFVAFNRAYEEAAGEAAAYEGPGDEVDEDEAEDLAEQAADALTEALLERFGALDPEAVADENSFWHVGAEELGYGMSA</sequence>
<evidence type="ECO:0000313" key="1">
    <source>
        <dbReference type="EMBL" id="SFF32034.1"/>
    </source>
</evidence>
<dbReference type="Pfam" id="PF14435">
    <property type="entry name" value="SUKH-4"/>
    <property type="match status" value="1"/>
</dbReference>
<reference evidence="1 2" key="1">
    <citation type="submission" date="2016-10" db="EMBL/GenBank/DDBJ databases">
        <authorList>
            <person name="de Groot N.N."/>
        </authorList>
    </citation>
    <scope>NUCLEOTIDE SEQUENCE [LARGE SCALE GENOMIC DNA]</scope>
    <source>
        <strain evidence="1 2">CGMCC 4.3510</strain>
    </source>
</reference>
<dbReference type="STRING" id="380248.SAMN05216251_111174"/>
<accession>A0A1I2HPG4</accession>
<dbReference type="InterPro" id="IPR025851">
    <property type="entry name" value="SUKH-4"/>
</dbReference>
<protein>
    <submittedName>
        <fullName evidence="1">SUKH-4 immunity protein</fullName>
    </submittedName>
</protein>
<gene>
    <name evidence="1" type="ORF">SAMN05216251_111174</name>
</gene>